<evidence type="ECO:0000313" key="5">
    <source>
        <dbReference type="Proteomes" id="UP001141552"/>
    </source>
</evidence>
<dbReference type="PANTHER" id="PTHR31286">
    <property type="entry name" value="GLYCINE-RICH CELL WALL STRUCTURAL PROTEIN 1.8-LIKE"/>
    <property type="match status" value="1"/>
</dbReference>
<protein>
    <recommendedName>
        <fullName evidence="3">CCHC-type domain-containing protein</fullName>
    </recommendedName>
</protein>
<keyword evidence="5" id="KW-1185">Reference proteome</keyword>
<evidence type="ECO:0000313" key="4">
    <source>
        <dbReference type="EMBL" id="KAJ4838451.1"/>
    </source>
</evidence>
<comment type="caution">
    <text evidence="4">The sequence shown here is derived from an EMBL/GenBank/DDBJ whole genome shotgun (WGS) entry which is preliminary data.</text>
</comment>
<sequence>MAGTAASSASDLTEPSAEEADLRERSNKKVKRMALTGVISGHGGSGDSLGPDEPRRKSSYLTMLTGRTAEAEMEEAAEEDFEDCYSEDSDSGDEADDDPSCPTIRLTSSDKKRIYQRWKDTLIVKLLGKRVGYRFLHRSLMNQWKPRGEIVMADMGNDFYLLQFTNDQDYQRVLFDGPWVVADHVLIVRRWQPRFDPDEATIDKAVVWVQLPKLYQEYYDKEILLWRIARRVGKPIKVDEVTLRSSRVKFARVCIEVDLTKPLVSKFSLRRRIWRVVYEGLNTVCFQCGRYGHAMDKCIFDPVTGEEMNTGDPHEGMVEKHEETLAAGEELRPELVSNHGPWMIAQRRRRGKPRAPTLEAGNIVQVKPPLVQGSRYAVLSDSHVHEEEPRDTDVNPTPSFVCEEPARLPGHVSKISKGKARLNAPCLPTNVSPPAAPSKSQVIGDVTPTATVHAENVIFTNVTRDVPPPPSSITTLQSFPGSGMNTTPSPHRSFASSPMLICGSPPEPPDSDGGSVPQNRDSFTPMQVEHPTTGSDMLIASEPRVSGDTAERVIASWGFDRSFRVEAHGYSGGIWALWRSGHDFVRVVGHGAGFIHLEICEPNRVPWLCTAVYANPDPQLKKECFEALLSFSQTVVRPWVLLGDFNEVTSAEEKQGGAPVNLLRCTKFREWIEDCHLIDVGYTGPKFTWRGQEHHHGRVYERLDRGLANLAWLHLFSSASIRHLARVKSDHHPLSLFLCSGTGDSSLKPFRFEHAWTTHTNFPGTVKQLWRGSESLPSKLLSLAAGLRDWNKTTFGNIFYRRATMVPKIALQMAGIGR</sequence>
<evidence type="ECO:0000256" key="1">
    <source>
        <dbReference type="PROSITE-ProRule" id="PRU00047"/>
    </source>
</evidence>
<dbReference type="InterPro" id="IPR040256">
    <property type="entry name" value="At4g02000-like"/>
</dbReference>
<dbReference type="Pfam" id="PF14111">
    <property type="entry name" value="DUF4283"/>
    <property type="match status" value="1"/>
</dbReference>
<evidence type="ECO:0000259" key="3">
    <source>
        <dbReference type="PROSITE" id="PS50158"/>
    </source>
</evidence>
<dbReference type="PROSITE" id="PS50158">
    <property type="entry name" value="ZF_CCHC"/>
    <property type="match status" value="1"/>
</dbReference>
<organism evidence="4 5">
    <name type="scientific">Turnera subulata</name>
    <dbReference type="NCBI Taxonomy" id="218843"/>
    <lineage>
        <taxon>Eukaryota</taxon>
        <taxon>Viridiplantae</taxon>
        <taxon>Streptophyta</taxon>
        <taxon>Embryophyta</taxon>
        <taxon>Tracheophyta</taxon>
        <taxon>Spermatophyta</taxon>
        <taxon>Magnoliopsida</taxon>
        <taxon>eudicotyledons</taxon>
        <taxon>Gunneridae</taxon>
        <taxon>Pentapetalae</taxon>
        <taxon>rosids</taxon>
        <taxon>fabids</taxon>
        <taxon>Malpighiales</taxon>
        <taxon>Passifloraceae</taxon>
        <taxon>Turnera</taxon>
    </lineage>
</organism>
<reference evidence="4" key="1">
    <citation type="submission" date="2022-02" db="EMBL/GenBank/DDBJ databases">
        <authorList>
            <person name="Henning P.M."/>
            <person name="McCubbin A.G."/>
            <person name="Shore J.S."/>
        </authorList>
    </citation>
    <scope>NUCLEOTIDE SEQUENCE</scope>
    <source>
        <strain evidence="4">F60SS</strain>
        <tissue evidence="4">Leaves</tissue>
    </source>
</reference>
<feature type="domain" description="CCHC-type" evidence="3">
    <location>
        <begin position="285"/>
        <end position="298"/>
    </location>
</feature>
<reference evidence="4" key="2">
    <citation type="journal article" date="2023" name="Plants (Basel)">
        <title>Annotation of the Turnera subulata (Passifloraceae) Draft Genome Reveals the S-Locus Evolved after the Divergence of Turneroideae from Passifloroideae in a Stepwise Manner.</title>
        <authorList>
            <person name="Henning P.M."/>
            <person name="Roalson E.H."/>
            <person name="Mir W."/>
            <person name="McCubbin A.G."/>
            <person name="Shore J.S."/>
        </authorList>
    </citation>
    <scope>NUCLEOTIDE SEQUENCE</scope>
    <source>
        <strain evidence="4">F60SS</strain>
    </source>
</reference>
<dbReference type="InterPro" id="IPR025558">
    <property type="entry name" value="DUF4283"/>
</dbReference>
<dbReference type="EMBL" id="JAKUCV010003547">
    <property type="protein sequence ID" value="KAJ4838451.1"/>
    <property type="molecule type" value="Genomic_DNA"/>
</dbReference>
<accession>A0A9Q0FVP0</accession>
<keyword evidence="1" id="KW-0479">Metal-binding</keyword>
<feature type="region of interest" description="Disordered" evidence="2">
    <location>
        <begin position="1"/>
        <end position="59"/>
    </location>
</feature>
<name>A0A9Q0FVP0_9ROSI</name>
<feature type="compositionally biased region" description="Polar residues" evidence="2">
    <location>
        <begin position="518"/>
        <end position="532"/>
    </location>
</feature>
<dbReference type="InterPro" id="IPR001878">
    <property type="entry name" value="Znf_CCHC"/>
</dbReference>
<feature type="compositionally biased region" description="Acidic residues" evidence="2">
    <location>
        <begin position="74"/>
        <end position="99"/>
    </location>
</feature>
<dbReference type="Gene3D" id="3.60.10.10">
    <property type="entry name" value="Endonuclease/exonuclease/phosphatase"/>
    <property type="match status" value="1"/>
</dbReference>
<evidence type="ECO:0000256" key="2">
    <source>
        <dbReference type="SAM" id="MobiDB-lite"/>
    </source>
</evidence>
<dbReference type="Proteomes" id="UP001141552">
    <property type="component" value="Unassembled WGS sequence"/>
</dbReference>
<feature type="region of interest" description="Disordered" evidence="2">
    <location>
        <begin position="462"/>
        <end position="532"/>
    </location>
</feature>
<dbReference type="PANTHER" id="PTHR31286:SF99">
    <property type="entry name" value="DUF4283 DOMAIN-CONTAINING PROTEIN"/>
    <property type="match status" value="1"/>
</dbReference>
<dbReference type="InterPro" id="IPR036691">
    <property type="entry name" value="Endo/exonu/phosph_ase_sf"/>
</dbReference>
<feature type="compositionally biased region" description="Polar residues" evidence="2">
    <location>
        <begin position="472"/>
        <end position="496"/>
    </location>
</feature>
<feature type="region of interest" description="Disordered" evidence="2">
    <location>
        <begin position="74"/>
        <end position="104"/>
    </location>
</feature>
<feature type="compositionally biased region" description="Polar residues" evidence="2">
    <location>
        <begin position="1"/>
        <end position="13"/>
    </location>
</feature>
<gene>
    <name evidence="4" type="ORF">Tsubulata_041033</name>
</gene>
<dbReference type="AlphaFoldDB" id="A0A9Q0FVP0"/>
<keyword evidence="1" id="KW-0862">Zinc</keyword>
<keyword evidence="1" id="KW-0863">Zinc-finger</keyword>
<proteinExistence type="predicted"/>
<dbReference type="GO" id="GO:0003676">
    <property type="term" value="F:nucleic acid binding"/>
    <property type="evidence" value="ECO:0007669"/>
    <property type="project" value="InterPro"/>
</dbReference>
<dbReference type="OrthoDB" id="1102891at2759"/>
<dbReference type="SUPFAM" id="SSF56219">
    <property type="entry name" value="DNase I-like"/>
    <property type="match status" value="1"/>
</dbReference>
<dbReference type="GO" id="GO:0008270">
    <property type="term" value="F:zinc ion binding"/>
    <property type="evidence" value="ECO:0007669"/>
    <property type="project" value="UniProtKB-KW"/>
</dbReference>